<dbReference type="EMBL" id="DQZR01000025">
    <property type="protein sequence ID" value="HDM35745.1"/>
    <property type="molecule type" value="Genomic_DNA"/>
</dbReference>
<protein>
    <submittedName>
        <fullName evidence="1">Uncharacterized protein</fullName>
    </submittedName>
</protein>
<organism evidence="1">
    <name type="scientific">Candidatus Syntropharchaeum butanivorans</name>
    <dbReference type="NCBI Taxonomy" id="1839936"/>
    <lineage>
        <taxon>Archaea</taxon>
        <taxon>Methanobacteriati</taxon>
        <taxon>Methanobacteriota</taxon>
        <taxon>Stenosarchaea group</taxon>
        <taxon>Methanomicrobia</taxon>
        <taxon>Methanosarcinales</taxon>
        <taxon>ANME-2 cluster</taxon>
        <taxon>Candidatus Syntropharchaeum</taxon>
    </lineage>
</organism>
<evidence type="ECO:0000313" key="1">
    <source>
        <dbReference type="EMBL" id="HDM35745.1"/>
    </source>
</evidence>
<gene>
    <name evidence="1" type="ORF">ENG09_00630</name>
</gene>
<reference evidence="1" key="1">
    <citation type="journal article" date="2020" name="mSystems">
        <title>Genome- and Community-Level Interaction Insights into Carbon Utilization and Element Cycling Functions of Hydrothermarchaeota in Hydrothermal Sediment.</title>
        <authorList>
            <person name="Zhou Z."/>
            <person name="Liu Y."/>
            <person name="Xu W."/>
            <person name="Pan J."/>
            <person name="Luo Z.H."/>
            <person name="Li M."/>
        </authorList>
    </citation>
    <scope>NUCLEOTIDE SEQUENCE [LARGE SCALE GENOMIC DNA]</scope>
    <source>
        <strain evidence="1">HyVt-185</strain>
    </source>
</reference>
<comment type="caution">
    <text evidence="1">The sequence shown here is derived from an EMBL/GenBank/DDBJ whole genome shotgun (WGS) entry which is preliminary data.</text>
</comment>
<name>A0A7C0X0C4_9EURY</name>
<proteinExistence type="predicted"/>
<dbReference type="AlphaFoldDB" id="A0A7C0X0C4"/>
<dbReference type="Proteomes" id="UP000885863">
    <property type="component" value="Unassembled WGS sequence"/>
</dbReference>
<sequence length="166" mass="17326">MGKGVRIAVLLVIAIVAGIGLASAYDADNPWTGTVQWTIPSDTSFTVTFAGSQTQVNFNAAGQDDTLIEPDGQDASSNTPIITIENTGNLNLEFTCNLTSSKPSWATIKVSDEPDHTTATEFDTTAVVINASVAPGDSTPMYLWSNVTNAPSGTTTRTLQINSAAA</sequence>
<accession>A0A7C0X0C4</accession>